<dbReference type="InterPro" id="IPR011604">
    <property type="entry name" value="PDDEXK-like_dom_sf"/>
</dbReference>
<dbReference type="InterPro" id="IPR027417">
    <property type="entry name" value="P-loop_NTPase"/>
</dbReference>
<dbReference type="EMBL" id="JADIMF010000122">
    <property type="protein sequence ID" value="MBO8469620.1"/>
    <property type="molecule type" value="Genomic_DNA"/>
</dbReference>
<accession>A0A9D9IC55</accession>
<reference evidence="2" key="1">
    <citation type="submission" date="2020-10" db="EMBL/GenBank/DDBJ databases">
        <authorList>
            <person name="Gilroy R."/>
        </authorList>
    </citation>
    <scope>NUCLEOTIDE SEQUENCE</scope>
    <source>
        <strain evidence="2">14700</strain>
    </source>
</reference>
<organism evidence="2 3">
    <name type="scientific">Candidatus Ornithospirochaeta stercoravium</name>
    <dbReference type="NCBI Taxonomy" id="2840897"/>
    <lineage>
        <taxon>Bacteria</taxon>
        <taxon>Pseudomonadati</taxon>
        <taxon>Spirochaetota</taxon>
        <taxon>Spirochaetia</taxon>
        <taxon>Spirochaetales</taxon>
        <taxon>Spirochaetaceae</taxon>
        <taxon>Spirochaetaceae incertae sedis</taxon>
        <taxon>Candidatus Ornithospirochaeta</taxon>
    </lineage>
</organism>
<reference evidence="2" key="2">
    <citation type="journal article" date="2021" name="PeerJ">
        <title>Extensive microbial diversity within the chicken gut microbiome revealed by metagenomics and culture.</title>
        <authorList>
            <person name="Gilroy R."/>
            <person name="Ravi A."/>
            <person name="Getino M."/>
            <person name="Pursley I."/>
            <person name="Horton D.L."/>
            <person name="Alikhan N.F."/>
            <person name="Baker D."/>
            <person name="Gharbi K."/>
            <person name="Hall N."/>
            <person name="Watson M."/>
            <person name="Adriaenssens E.M."/>
            <person name="Foster-Nyarko E."/>
            <person name="Jarju S."/>
            <person name="Secka A."/>
            <person name="Antonio M."/>
            <person name="Oren A."/>
            <person name="Chaudhuri R.R."/>
            <person name="La Ragione R."/>
            <person name="Hildebrand F."/>
            <person name="Pallen M.J."/>
        </authorList>
    </citation>
    <scope>NUCLEOTIDE SEQUENCE</scope>
    <source>
        <strain evidence="2">14700</strain>
    </source>
</reference>
<protein>
    <submittedName>
        <fullName evidence="2">PD-(D/E)XK nuclease family protein</fullName>
    </submittedName>
</protein>
<comment type="caution">
    <text evidence="2">The sequence shown here is derived from an EMBL/GenBank/DDBJ whole genome shotgun (WGS) entry which is preliminary data.</text>
</comment>
<name>A0A9D9IC55_9SPIO</name>
<sequence length="849" mass="96942">MTGYEALFDLIDDGWKLVFPTEESARAFSTDYVLRKGKGILASSVIAFDRFALLFYPEAEGRKSISEASRAVFSSYAASKLAPHMQYFSAPDYPVMQSRLQPFLNSMLPYLDDALSLPQKNAGAKADLALLRDRYEDFLDKTSSYESAFAKPVMPESFTDRYALIMPAAFPKEEKLVRFLSGCGNVRIIDDVSSPMPEYEVYQNEKSEIRSVFVQIRRLLDNGATLDEIAITVPGMDRLRPYLEEEAYLFSIPLDFSEGESPSRSSSGSFLVRLQDIYTSDYSLDALKSFMLDSAIPFREPDKLRAFIKAAVAYSITSAPDRKNDRYMRISSDSGSEYYRILRPTLDKLMTEKNPDKILPYIHTLLSGLLSEDEFRGNEEDNAVYSFTMNTLSSFLADAREAGDAGFGLSEPVFPLFLKYLENVRYVPQDRIKGIRVYPFTADAAVYYHHRFIVALNETDSRRIVKKASFLSDYELSIERDEKDITSYILSLYSAFSGKLHLSASYEIYGGFVLPLSELNPYRKDGIIPPYDPYSAECKREKTGCITRVERTGFERALVSSLRVKERKDDMTYEKKGRKKSLPVTLSYTSFNAYRRCPFLYALQYEFGLRNLPQYEADEADHMEIGSRLHSILERYYRESKDNPDVDIPLLFDSEMKMWSEGKTLNSNGSIIDMPSSSKRPTEFLISFLRKRYVPRLAEAVKMMDEISSPIPSWGLEEKIRSEYPENGFILEGRADRIARLSDGNLVIFDYKKGRRFSKDEKAEKAYQFVIYSLLLESEGQGRTEKAYFISLTDGAMSEASLRTEKDPKEELQDAALGMAAGDWHAAPSRTTCEGCQYRALCRRRFSVR</sequence>
<evidence type="ECO:0000313" key="2">
    <source>
        <dbReference type="EMBL" id="MBO8469620.1"/>
    </source>
</evidence>
<feature type="domain" description="PD-(D/E)XK endonuclease-like" evidence="1">
    <location>
        <begin position="585"/>
        <end position="843"/>
    </location>
</feature>
<evidence type="ECO:0000259" key="1">
    <source>
        <dbReference type="Pfam" id="PF12705"/>
    </source>
</evidence>
<evidence type="ECO:0000313" key="3">
    <source>
        <dbReference type="Proteomes" id="UP000810292"/>
    </source>
</evidence>
<dbReference type="AlphaFoldDB" id="A0A9D9IC55"/>
<dbReference type="SUPFAM" id="SSF52540">
    <property type="entry name" value="P-loop containing nucleoside triphosphate hydrolases"/>
    <property type="match status" value="1"/>
</dbReference>
<dbReference type="InterPro" id="IPR038726">
    <property type="entry name" value="PDDEXK_AddAB-type"/>
</dbReference>
<dbReference type="Gene3D" id="3.90.320.10">
    <property type="match status" value="1"/>
</dbReference>
<dbReference type="Pfam" id="PF12705">
    <property type="entry name" value="PDDEXK_1"/>
    <property type="match status" value="1"/>
</dbReference>
<proteinExistence type="predicted"/>
<dbReference type="Proteomes" id="UP000810292">
    <property type="component" value="Unassembled WGS sequence"/>
</dbReference>
<gene>
    <name evidence="2" type="ORF">IAA72_07540</name>
</gene>